<reference evidence="2 3" key="1">
    <citation type="submission" date="2015-01" db="EMBL/GenBank/DDBJ databases">
        <title>Genome Sequence of Magnetospirillum magnetotacticum Strain MS-1.</title>
        <authorList>
            <person name="Marinov G.K."/>
            <person name="Smalley M.D."/>
            <person name="DeSalvo G."/>
        </authorList>
    </citation>
    <scope>NUCLEOTIDE SEQUENCE [LARGE SCALE GENOMIC DNA]</scope>
    <source>
        <strain evidence="2 3">MS-1</strain>
    </source>
</reference>
<dbReference type="CDD" id="cd00130">
    <property type="entry name" value="PAS"/>
    <property type="match status" value="1"/>
</dbReference>
<keyword evidence="3" id="KW-1185">Reference proteome</keyword>
<dbReference type="InterPro" id="IPR013655">
    <property type="entry name" value="PAS_fold_3"/>
</dbReference>
<evidence type="ECO:0000313" key="2">
    <source>
        <dbReference type="EMBL" id="KIL98493.1"/>
    </source>
</evidence>
<dbReference type="Proteomes" id="UP000031971">
    <property type="component" value="Unassembled WGS sequence"/>
</dbReference>
<dbReference type="InterPro" id="IPR000014">
    <property type="entry name" value="PAS"/>
</dbReference>
<dbReference type="PROSITE" id="PS50112">
    <property type="entry name" value="PAS"/>
    <property type="match status" value="1"/>
</dbReference>
<dbReference type="STRING" id="272627.CCC_03776"/>
<dbReference type="Gene3D" id="3.30.450.20">
    <property type="entry name" value="PAS domain"/>
    <property type="match status" value="1"/>
</dbReference>
<organism evidence="2 3">
    <name type="scientific">Paramagnetospirillum magnetotacticum MS-1</name>
    <dbReference type="NCBI Taxonomy" id="272627"/>
    <lineage>
        <taxon>Bacteria</taxon>
        <taxon>Pseudomonadati</taxon>
        <taxon>Pseudomonadota</taxon>
        <taxon>Alphaproteobacteria</taxon>
        <taxon>Rhodospirillales</taxon>
        <taxon>Magnetospirillaceae</taxon>
        <taxon>Paramagnetospirillum</taxon>
    </lineage>
</organism>
<proteinExistence type="predicted"/>
<sequence length="153" mass="17200">MLVSKTDVGGLITYVNSEFLKISGYEEHEVLGAPHSIIRHPAMPRSVFKLLWETISKGEEVFAYVINRAKCGDHYWVFAHVTPTVNRTGKIIGFHSNRRAPSRTAVDAISPLYDAVNVIEKSHDRYGVERGLEFLLSKIAKSGLSYSEFIFSI</sequence>
<protein>
    <submittedName>
        <fullName evidence="2">Putative sensor (PAS) domain for methyl-accepting chemotaxis sensory transducer</fullName>
    </submittedName>
</protein>
<dbReference type="SUPFAM" id="SSF55785">
    <property type="entry name" value="PYP-like sensor domain (PAS domain)"/>
    <property type="match status" value="1"/>
</dbReference>
<feature type="domain" description="PAS" evidence="1">
    <location>
        <begin position="1"/>
        <end position="58"/>
    </location>
</feature>
<dbReference type="AlphaFoldDB" id="A0A0C2YTL3"/>
<dbReference type="NCBIfam" id="TIGR00229">
    <property type="entry name" value="sensory_box"/>
    <property type="match status" value="1"/>
</dbReference>
<evidence type="ECO:0000313" key="3">
    <source>
        <dbReference type="Proteomes" id="UP000031971"/>
    </source>
</evidence>
<evidence type="ECO:0000259" key="1">
    <source>
        <dbReference type="PROSITE" id="PS50112"/>
    </source>
</evidence>
<dbReference type="EMBL" id="JXSL01000028">
    <property type="protein sequence ID" value="KIL98493.1"/>
    <property type="molecule type" value="Genomic_DNA"/>
</dbReference>
<name>A0A0C2YTL3_PARME</name>
<comment type="caution">
    <text evidence="2">The sequence shown here is derived from an EMBL/GenBank/DDBJ whole genome shotgun (WGS) entry which is preliminary data.</text>
</comment>
<dbReference type="InterPro" id="IPR035965">
    <property type="entry name" value="PAS-like_dom_sf"/>
</dbReference>
<dbReference type="Pfam" id="PF08447">
    <property type="entry name" value="PAS_3"/>
    <property type="match status" value="1"/>
</dbReference>
<accession>A0A0C2YTL3</accession>
<gene>
    <name evidence="2" type="ORF">CCC_03776</name>
</gene>